<sequence>MKIFGSVLNLVIIEGIYSALPVNVGIPLERRQLKSFGKNKIKITKITSSSSSSSPSSSSSSADSEKLLSLIVTKLYEIIDGGGDVKNLLMTGSGYTDLLVGSISLMCNPNSNKAFYEKYQTQFTQIEKLSNTFQLFSIYTLLLQPYSQPWLKKFVSSRLSLLTVERADGVKSLIEFVAGLREDEDINIEKIDHICNVIMSKPRQFNSADYFGNVGKQLYDILVLINRPILTSVACNIVETLFEKKSLIVKDFIFSKIWECFNPKISENKILTSEVDLNNAVNVIISLTKKSSPELLKCLFQQLILPLWSYTIYVKSTKRNIEVPKSIFISFFTITNDLEFLDTIAKNLLLISGENWIFENGENGLIVIKKKTTIEDNNITNNNLFDSLDIAVDLFMNILKDLNEELLQKEFGLILKRWLNVSDSKIDLQQDGEDDPFIMLIDLRLLENIVDKYKEKLSRSPDDMLEVVKNVLINNTQNLVVKKENKQKDMKIMEKTIEQGADSDDEDSDDEEDELRESLSVVLELLSAILSETTTTELNESSVSVLKEISTLLLSLSNQNKSAESLYNRIQSILAKETLRPKSSREKDEETLKRAITSLNDPLVPIRAHGLFLLRQLIDKRSDVVSLEFVIELNLLQLKDPDPFIYLNVIKGLDSLLKFDKNNVLPILIDFYINPKQELDERLRIGEVLLRFIQNANDTFTGNVADLVSSATLSLIRIPSTINESEHETSLKADNRLRMSAMSLLGVCCKVNPIGLISKLPDCFDCVLGILNLETSSEESIMRRSAVVLVNDLVTGPGGIEGFPPNYGKKIVNLLKYLVETDNDLLVREQARDVLSNISTLQRERFSNNDSDTGLQKGYNDGIYSKIKIFKLRPMKLKISTASTESLRNTLGAIISLRKFCILRFTPQNLHIISASLNEPQVWCKLSQEIFDIYEVESIRDNTISMEINIEPLYQVLKNFERTNSYGLSIRLQRKNPSANNADGTGGSKQVISASKSLATLSIFYNEHVSVSSSISHTFRIPVRLLKKESDERIREPELSNVDVFMKLNRDIVSLFKRVERYKKAEYLNIAATKNGYLGLTINEDTRKITASWRERLPVQQINNSNEDQEDETNIRGRERDRDEPINVMVKLRDWKLGANICELSSNVVLIISEMEALVLHCYLDENENCEIVYYVSGINQQ</sequence>
<dbReference type="EMBL" id="KV454015">
    <property type="protein sequence ID" value="ODV94783.1"/>
    <property type="molecule type" value="Genomic_DNA"/>
</dbReference>
<dbReference type="InterPro" id="IPR011989">
    <property type="entry name" value="ARM-like"/>
</dbReference>
<dbReference type="InterPro" id="IPR016024">
    <property type="entry name" value="ARM-type_fold"/>
</dbReference>
<dbReference type="GO" id="GO:0000077">
    <property type="term" value="P:DNA damage checkpoint signaling"/>
    <property type="evidence" value="ECO:0007669"/>
    <property type="project" value="InterPro"/>
</dbReference>
<dbReference type="Gene3D" id="3.70.10.10">
    <property type="match status" value="1"/>
</dbReference>
<dbReference type="InterPro" id="IPR007150">
    <property type="entry name" value="HUS1/Mec3"/>
</dbReference>
<feature type="domain" description="TANGO6 HEAT repeat" evidence="5">
    <location>
        <begin position="166"/>
        <end position="404"/>
    </location>
</feature>
<evidence type="ECO:0000313" key="6">
    <source>
        <dbReference type="EMBL" id="ODV94783.1"/>
    </source>
</evidence>
<organism evidence="6 7">
    <name type="scientific">Pachysolen tannophilus NRRL Y-2460</name>
    <dbReference type="NCBI Taxonomy" id="669874"/>
    <lineage>
        <taxon>Eukaryota</taxon>
        <taxon>Fungi</taxon>
        <taxon>Dikarya</taxon>
        <taxon>Ascomycota</taxon>
        <taxon>Saccharomycotina</taxon>
        <taxon>Pichiomycetes</taxon>
        <taxon>Pachysolenaceae</taxon>
        <taxon>Pachysolen</taxon>
    </lineage>
</organism>
<dbReference type="GO" id="GO:0030896">
    <property type="term" value="C:checkpoint clamp complex"/>
    <property type="evidence" value="ECO:0007669"/>
    <property type="project" value="InterPro"/>
</dbReference>
<accession>A0A1E4TSN7</accession>
<evidence type="ECO:0000313" key="7">
    <source>
        <dbReference type="Proteomes" id="UP000094236"/>
    </source>
</evidence>
<evidence type="ECO:0000256" key="1">
    <source>
        <dbReference type="ARBA" id="ARBA00005724"/>
    </source>
</evidence>
<dbReference type="Pfam" id="PF04005">
    <property type="entry name" value="Hus1"/>
    <property type="match status" value="1"/>
</dbReference>
<evidence type="ECO:0000259" key="5">
    <source>
        <dbReference type="Pfam" id="PF23565"/>
    </source>
</evidence>
<dbReference type="InterPro" id="IPR019414">
    <property type="entry name" value="Rtp1_C2"/>
</dbReference>
<feature type="signal peptide" evidence="2">
    <location>
        <begin position="1"/>
        <end position="18"/>
    </location>
</feature>
<reference evidence="7" key="1">
    <citation type="submission" date="2016-05" db="EMBL/GenBank/DDBJ databases">
        <title>Comparative genomics of biotechnologically important yeasts.</title>
        <authorList>
            <consortium name="DOE Joint Genome Institute"/>
            <person name="Riley R."/>
            <person name="Haridas S."/>
            <person name="Wolfe K.H."/>
            <person name="Lopes M.R."/>
            <person name="Hittinger C.T."/>
            <person name="Goker M."/>
            <person name="Salamov A."/>
            <person name="Wisecaver J."/>
            <person name="Long T.M."/>
            <person name="Aerts A.L."/>
            <person name="Barry K."/>
            <person name="Choi C."/>
            <person name="Clum A."/>
            <person name="Coughlan A.Y."/>
            <person name="Deshpande S."/>
            <person name="Douglass A.P."/>
            <person name="Hanson S.J."/>
            <person name="Klenk H.-P."/>
            <person name="Labutti K."/>
            <person name="Lapidus A."/>
            <person name="Lindquist E."/>
            <person name="Lipzen A."/>
            <person name="Meier-Kolthoff J.P."/>
            <person name="Ohm R.A."/>
            <person name="Otillar R.P."/>
            <person name="Pangilinan J."/>
            <person name="Peng Y."/>
            <person name="Rokas A."/>
            <person name="Rosa C.A."/>
            <person name="Scheuner C."/>
            <person name="Sibirny A.A."/>
            <person name="Slot J.C."/>
            <person name="Stielow J.B."/>
            <person name="Sun H."/>
            <person name="Kurtzman C.P."/>
            <person name="Blackwell M."/>
            <person name="Grigoriev I.V."/>
            <person name="Jeffries T.W."/>
        </authorList>
    </citation>
    <scope>NUCLEOTIDE SEQUENCE [LARGE SCALE GENOMIC DNA]</scope>
    <source>
        <strain evidence="7">NRRL Y-2460</strain>
    </source>
</reference>
<dbReference type="InterPro" id="IPR019451">
    <property type="entry name" value="Rtp1_C1"/>
</dbReference>
<dbReference type="Gene3D" id="1.25.10.10">
    <property type="entry name" value="Leucine-rich Repeat Variant"/>
    <property type="match status" value="1"/>
</dbReference>
<evidence type="ECO:0000259" key="3">
    <source>
        <dbReference type="Pfam" id="PF10304"/>
    </source>
</evidence>
<dbReference type="OrthoDB" id="39591at2759"/>
<proteinExistence type="inferred from homology"/>
<keyword evidence="7" id="KW-1185">Reference proteome</keyword>
<feature type="domain" description="RNA polymerase II assembly factor Rtp1 C-terminal" evidence="3">
    <location>
        <begin position="810"/>
        <end position="838"/>
    </location>
</feature>
<protein>
    <recommendedName>
        <fullName evidence="8">TATA-binding protein interacting (TIP20) domain-containing protein</fullName>
    </recommendedName>
</protein>
<gene>
    <name evidence="6" type="ORF">PACTADRAFT_3673</name>
</gene>
<feature type="domain" description="RNA polymerase II assembly factor Rtp1 C-terminal" evidence="4">
    <location>
        <begin position="592"/>
        <end position="698"/>
    </location>
</feature>
<comment type="similarity">
    <text evidence="1">Belongs to the Tango6 family.</text>
</comment>
<dbReference type="GO" id="GO:0009306">
    <property type="term" value="P:protein secretion"/>
    <property type="evidence" value="ECO:0007669"/>
    <property type="project" value="TreeGrafter"/>
</dbReference>
<dbReference type="AlphaFoldDB" id="A0A1E4TSN7"/>
<dbReference type="InterPro" id="IPR057407">
    <property type="entry name" value="HEAT_TANGO6"/>
</dbReference>
<keyword evidence="2" id="KW-0732">Signal</keyword>
<evidence type="ECO:0000259" key="4">
    <source>
        <dbReference type="Pfam" id="PF10363"/>
    </source>
</evidence>
<dbReference type="PANTHER" id="PTHR20959">
    <property type="entry name" value="TRANSPORT AND GOLGI ORGANIZATION PROTEIN 6 FAMILY MEMBER"/>
    <property type="match status" value="1"/>
</dbReference>
<name>A0A1E4TSN7_PACTA</name>
<dbReference type="Pfam" id="PF23565">
    <property type="entry name" value="ARM_TANGO6"/>
    <property type="match status" value="1"/>
</dbReference>
<dbReference type="SUPFAM" id="SSF48371">
    <property type="entry name" value="ARM repeat"/>
    <property type="match status" value="1"/>
</dbReference>
<dbReference type="PANTHER" id="PTHR20959:SF1">
    <property type="entry name" value="TRANSPORT AND GOLGI ORGANIZATION PROTEIN 6 HOMOLOG"/>
    <property type="match status" value="1"/>
</dbReference>
<dbReference type="InterPro" id="IPR039600">
    <property type="entry name" value="TANGO6/Rtp1"/>
</dbReference>
<feature type="chain" id="PRO_5009163323" description="TATA-binding protein interacting (TIP20) domain-containing protein" evidence="2">
    <location>
        <begin position="19"/>
        <end position="1182"/>
    </location>
</feature>
<dbReference type="Proteomes" id="UP000094236">
    <property type="component" value="Unassembled WGS sequence"/>
</dbReference>
<dbReference type="Pfam" id="PF10363">
    <property type="entry name" value="RTP1_C1"/>
    <property type="match status" value="1"/>
</dbReference>
<dbReference type="Pfam" id="PF10304">
    <property type="entry name" value="RTP1_C2"/>
    <property type="match status" value="1"/>
</dbReference>
<evidence type="ECO:0008006" key="8">
    <source>
        <dbReference type="Google" id="ProtNLM"/>
    </source>
</evidence>
<evidence type="ECO:0000256" key="2">
    <source>
        <dbReference type="SAM" id="SignalP"/>
    </source>
</evidence>